<dbReference type="InterPro" id="IPR037523">
    <property type="entry name" value="VOC_core"/>
</dbReference>
<dbReference type="GO" id="GO:0046491">
    <property type="term" value="P:L-methylmalonyl-CoA metabolic process"/>
    <property type="evidence" value="ECO:0007669"/>
    <property type="project" value="TreeGrafter"/>
</dbReference>
<keyword evidence="3" id="KW-0223">Dioxygenase</keyword>
<dbReference type="PANTHER" id="PTHR43048">
    <property type="entry name" value="METHYLMALONYL-COA EPIMERASE"/>
    <property type="match status" value="1"/>
</dbReference>
<dbReference type="Gene3D" id="3.10.180.10">
    <property type="entry name" value="2,3-Dihydroxybiphenyl 1,2-Dioxygenase, domain 1"/>
    <property type="match status" value="1"/>
</dbReference>
<name>A0A7W6MH14_9HYPH</name>
<dbReference type="GO" id="GO:0051213">
    <property type="term" value="F:dioxygenase activity"/>
    <property type="evidence" value="ECO:0007669"/>
    <property type="project" value="UniProtKB-KW"/>
</dbReference>
<dbReference type="GO" id="GO:0004493">
    <property type="term" value="F:methylmalonyl-CoA epimerase activity"/>
    <property type="evidence" value="ECO:0007669"/>
    <property type="project" value="TreeGrafter"/>
</dbReference>
<dbReference type="SUPFAM" id="SSF54593">
    <property type="entry name" value="Glyoxalase/Bleomycin resistance protein/Dihydroxybiphenyl dioxygenase"/>
    <property type="match status" value="1"/>
</dbReference>
<protein>
    <submittedName>
        <fullName evidence="3">Catechol 2,3-dioxygenase-like lactoylglutathione lyase family enzyme</fullName>
    </submittedName>
</protein>
<organism evidence="3 4">
    <name type="scientific">Rhizobium aethiopicum</name>
    <dbReference type="NCBI Taxonomy" id="1138170"/>
    <lineage>
        <taxon>Bacteria</taxon>
        <taxon>Pseudomonadati</taxon>
        <taxon>Pseudomonadota</taxon>
        <taxon>Alphaproteobacteria</taxon>
        <taxon>Hyphomicrobiales</taxon>
        <taxon>Rhizobiaceae</taxon>
        <taxon>Rhizobium/Agrobacterium group</taxon>
        <taxon>Rhizobium</taxon>
    </lineage>
</organism>
<dbReference type="Proteomes" id="UP000524492">
    <property type="component" value="Unassembled WGS sequence"/>
</dbReference>
<dbReference type="GO" id="GO:0016829">
    <property type="term" value="F:lyase activity"/>
    <property type="evidence" value="ECO:0007669"/>
    <property type="project" value="UniProtKB-KW"/>
</dbReference>
<evidence type="ECO:0000256" key="1">
    <source>
        <dbReference type="ARBA" id="ARBA00022723"/>
    </source>
</evidence>
<feature type="domain" description="VOC" evidence="2">
    <location>
        <begin position="4"/>
        <end position="130"/>
    </location>
</feature>
<dbReference type="EMBL" id="JACIFV010000005">
    <property type="protein sequence ID" value="MBB4191998.1"/>
    <property type="molecule type" value="Genomic_DNA"/>
</dbReference>
<keyword evidence="1" id="KW-0479">Metal-binding</keyword>
<keyword evidence="4" id="KW-1185">Reference proteome</keyword>
<dbReference type="AlphaFoldDB" id="A0A7W6MH14"/>
<comment type="caution">
    <text evidence="3">The sequence shown here is derived from an EMBL/GenBank/DDBJ whole genome shotgun (WGS) entry which is preliminary data.</text>
</comment>
<dbReference type="PANTHER" id="PTHR43048:SF5">
    <property type="entry name" value="BLR5325 PROTEIN"/>
    <property type="match status" value="1"/>
</dbReference>
<keyword evidence="3" id="KW-0560">Oxidoreductase</keyword>
<dbReference type="PROSITE" id="PS51819">
    <property type="entry name" value="VOC"/>
    <property type="match status" value="1"/>
</dbReference>
<evidence type="ECO:0000313" key="4">
    <source>
        <dbReference type="Proteomes" id="UP000524492"/>
    </source>
</evidence>
<reference evidence="3 4" key="1">
    <citation type="submission" date="2020-08" db="EMBL/GenBank/DDBJ databases">
        <title>Genomic Encyclopedia of Type Strains, Phase IV (KMG-V): Genome sequencing to study the core and pangenomes of soil and plant-associated prokaryotes.</title>
        <authorList>
            <person name="Whitman W."/>
        </authorList>
    </citation>
    <scope>NUCLEOTIDE SEQUENCE [LARGE SCALE GENOMIC DNA]</scope>
    <source>
        <strain evidence="3 4">SEMIA 4074</strain>
    </source>
</reference>
<dbReference type="InterPro" id="IPR004360">
    <property type="entry name" value="Glyas_Fos-R_dOase_dom"/>
</dbReference>
<dbReference type="GO" id="GO:0046872">
    <property type="term" value="F:metal ion binding"/>
    <property type="evidence" value="ECO:0007669"/>
    <property type="project" value="UniProtKB-KW"/>
</dbReference>
<dbReference type="InterPro" id="IPR029068">
    <property type="entry name" value="Glyas_Bleomycin-R_OHBP_Dase"/>
</dbReference>
<keyword evidence="3" id="KW-0456">Lyase</keyword>
<gene>
    <name evidence="3" type="ORF">GGD53_002151</name>
</gene>
<accession>A0A7W6MH14</accession>
<proteinExistence type="predicted"/>
<evidence type="ECO:0000313" key="3">
    <source>
        <dbReference type="EMBL" id="MBB4191998.1"/>
    </source>
</evidence>
<dbReference type="InterPro" id="IPR051785">
    <property type="entry name" value="MMCE/EMCE_epimerase"/>
</dbReference>
<sequence>MLKSFEHVGMTVSDMDRSVDFYCSLLGLRLHLRKRMADGAEIAFLDAGGGMLEIFAPAGGAARAVDVPDGTAGLRHLTFLFEDVEETFTRLQKAGVEVKERPRLAINAEVLHKVAFVRDPDGIQIELADKKKSSAAHDGDEAEHALIAEGAGGDRRHQPDIASEVRWRHAGDVAKGFVEGADRAEAAVHCHLQNVGAFAHQHRLGARQSEQRHIFAERHAGRSLEKIHGIFRMQIGGAGDIDRIDVLQEIGGDEIAHARDAARGVGMQLITFQAGGRLRCRHRIGFECDTLDAQQQFIDGVLGPGGIAGIGIAKPASEVFLVGSVRCRGQQRLTFHKTAGNADRQAQSEEIDERQVGPGIERIIRGFVHLMRLPTPKQAHFTGVQPERVIVHAVMHTAAHDIVDLDLRVPVRHGHDGRVRMKHLQRRRRTLNAACAGLIDCARADLTFRQIHIPFLGDSRSLADSLTAFVKDRQLKREDFQCASNFSLRPQLSHCLLPAPPSLSRPISPSGAGMSPHQR</sequence>
<dbReference type="Pfam" id="PF00903">
    <property type="entry name" value="Glyoxalase"/>
    <property type="match status" value="1"/>
</dbReference>
<evidence type="ECO:0000259" key="2">
    <source>
        <dbReference type="PROSITE" id="PS51819"/>
    </source>
</evidence>